<keyword evidence="1" id="KW-0812">Transmembrane</keyword>
<keyword evidence="4" id="KW-1185">Reference proteome</keyword>
<dbReference type="EMBL" id="SDAM02000131">
    <property type="protein sequence ID" value="KAH6828176.1"/>
    <property type="molecule type" value="Genomic_DNA"/>
</dbReference>
<protein>
    <recommendedName>
        <fullName evidence="2">Late embryogenesis abundant protein LEA-2 subgroup domain-containing protein</fullName>
    </recommendedName>
</protein>
<sequence length="218" mass="24190">MGEGEKAAHTTPPHMINPYGRVDEEVAEVAQRDERRRKRLKCFAYLAAFIVFQTAVFLIFGLTIMKFRTPKFRVRSAAFADNFDVVTTASPSFNIRMVAELGLKNANFGRYKYQNGTVEFYYRATKVGEASVPSGRAKARSTKKFNVTVDLSSDSIPAGELTALFGSGGPAVIPLTSRSAVRGKVEIMKIMKKNKSSNMNCTMQINVPSKQLQNLSCR</sequence>
<evidence type="ECO:0000313" key="4">
    <source>
        <dbReference type="Proteomes" id="UP001190926"/>
    </source>
</evidence>
<dbReference type="PANTHER" id="PTHR31852">
    <property type="entry name" value="LATE EMBRYOGENESIS ABUNDANT (LEA) HYDROXYPROLINE-RICH GLYCOPROTEIN FAMILY"/>
    <property type="match status" value="1"/>
</dbReference>
<evidence type="ECO:0000313" key="3">
    <source>
        <dbReference type="EMBL" id="KAH6828176.1"/>
    </source>
</evidence>
<evidence type="ECO:0000259" key="2">
    <source>
        <dbReference type="Pfam" id="PF03168"/>
    </source>
</evidence>
<gene>
    <name evidence="3" type="ORF">C2S53_015935</name>
</gene>
<organism evidence="3 4">
    <name type="scientific">Perilla frutescens var. hirtella</name>
    <name type="common">Perilla citriodora</name>
    <name type="synonym">Perilla setoyensis</name>
    <dbReference type="NCBI Taxonomy" id="608512"/>
    <lineage>
        <taxon>Eukaryota</taxon>
        <taxon>Viridiplantae</taxon>
        <taxon>Streptophyta</taxon>
        <taxon>Embryophyta</taxon>
        <taxon>Tracheophyta</taxon>
        <taxon>Spermatophyta</taxon>
        <taxon>Magnoliopsida</taxon>
        <taxon>eudicotyledons</taxon>
        <taxon>Gunneridae</taxon>
        <taxon>Pentapetalae</taxon>
        <taxon>asterids</taxon>
        <taxon>lamiids</taxon>
        <taxon>Lamiales</taxon>
        <taxon>Lamiaceae</taxon>
        <taxon>Nepetoideae</taxon>
        <taxon>Elsholtzieae</taxon>
        <taxon>Perilla</taxon>
    </lineage>
</organism>
<dbReference type="Pfam" id="PF03168">
    <property type="entry name" value="LEA_2"/>
    <property type="match status" value="1"/>
</dbReference>
<dbReference type="Proteomes" id="UP001190926">
    <property type="component" value="Unassembled WGS sequence"/>
</dbReference>
<dbReference type="AlphaFoldDB" id="A0AAD4P6L8"/>
<proteinExistence type="predicted"/>
<dbReference type="InterPro" id="IPR004864">
    <property type="entry name" value="LEA_2"/>
</dbReference>
<evidence type="ECO:0000256" key="1">
    <source>
        <dbReference type="SAM" id="Phobius"/>
    </source>
</evidence>
<reference evidence="3 4" key="1">
    <citation type="journal article" date="2021" name="Nat. Commun.">
        <title>Incipient diploidization of the medicinal plant Perilla within 10,000 years.</title>
        <authorList>
            <person name="Zhang Y."/>
            <person name="Shen Q."/>
            <person name="Leng L."/>
            <person name="Zhang D."/>
            <person name="Chen S."/>
            <person name="Shi Y."/>
            <person name="Ning Z."/>
            <person name="Chen S."/>
        </authorList>
    </citation>
    <scope>NUCLEOTIDE SEQUENCE [LARGE SCALE GENOMIC DNA]</scope>
    <source>
        <strain evidence="4">cv. PC099</strain>
    </source>
</reference>
<keyword evidence="1" id="KW-1133">Transmembrane helix</keyword>
<accession>A0AAD4P6L8</accession>
<dbReference type="InterPro" id="IPR055301">
    <property type="entry name" value="Lea14-like_2"/>
</dbReference>
<feature type="domain" description="Late embryogenesis abundant protein LEA-2 subgroup" evidence="2">
    <location>
        <begin position="102"/>
        <end position="202"/>
    </location>
</feature>
<keyword evidence="1" id="KW-0472">Membrane</keyword>
<feature type="transmembrane region" description="Helical" evidence="1">
    <location>
        <begin position="42"/>
        <end position="65"/>
    </location>
</feature>
<name>A0AAD4P6L8_PERFH</name>
<comment type="caution">
    <text evidence="3">The sequence shown here is derived from an EMBL/GenBank/DDBJ whole genome shotgun (WGS) entry which is preliminary data.</text>
</comment>